<dbReference type="Gene3D" id="3.20.20.140">
    <property type="entry name" value="Metal-dependent hydrolases"/>
    <property type="match status" value="2"/>
</dbReference>
<protein>
    <submittedName>
        <fullName evidence="2">Alpha-D-ribose 1-methylphosphonate 5-triphosphate diphosphatase</fullName>
        <ecNumber evidence="2">3.6.1.63</ecNumber>
    </submittedName>
</protein>
<dbReference type="NCBIfam" id="TIGR02318">
    <property type="entry name" value="phosphono_phnM"/>
    <property type="match status" value="1"/>
</dbReference>
<accession>A0ABU0YTS1</accession>
<keyword evidence="3" id="KW-1185">Reference proteome</keyword>
<reference evidence="3" key="1">
    <citation type="submission" date="2023-08" db="EMBL/GenBank/DDBJ databases">
        <title>Rhodospirillaceae gen. nov., a novel taxon isolated from the Yangtze River Yuezi River estuary sludge.</title>
        <authorList>
            <person name="Ruan L."/>
        </authorList>
    </citation>
    <scope>NUCLEOTIDE SEQUENCE [LARGE SCALE GENOMIC DNA]</scope>
    <source>
        <strain evidence="3">R-7</strain>
    </source>
</reference>
<dbReference type="InterPro" id="IPR032466">
    <property type="entry name" value="Metal_Hydrolase"/>
</dbReference>
<dbReference type="NCBIfam" id="NF011987">
    <property type="entry name" value="PRK15446.2-3"/>
    <property type="match status" value="1"/>
</dbReference>
<dbReference type="Proteomes" id="UP001230156">
    <property type="component" value="Unassembled WGS sequence"/>
</dbReference>
<keyword evidence="2" id="KW-0378">Hydrolase</keyword>
<proteinExistence type="predicted"/>
<name>A0ABU0YTS1_9PROT</name>
<organism evidence="2 3">
    <name type="scientific">Dongia sedimenti</name>
    <dbReference type="NCBI Taxonomy" id="3064282"/>
    <lineage>
        <taxon>Bacteria</taxon>
        <taxon>Pseudomonadati</taxon>
        <taxon>Pseudomonadota</taxon>
        <taxon>Alphaproteobacteria</taxon>
        <taxon>Rhodospirillales</taxon>
        <taxon>Dongiaceae</taxon>
        <taxon>Dongia</taxon>
    </lineage>
</organism>
<gene>
    <name evidence="2" type="ORF">Q8A70_25685</name>
</gene>
<dbReference type="InterPro" id="IPR011059">
    <property type="entry name" value="Metal-dep_hydrolase_composite"/>
</dbReference>
<dbReference type="InterPro" id="IPR051781">
    <property type="entry name" value="Metallo-dep_Hydrolase"/>
</dbReference>
<evidence type="ECO:0000313" key="2">
    <source>
        <dbReference type="EMBL" id="MDQ7251104.1"/>
    </source>
</evidence>
<dbReference type="NCBIfam" id="NF011984">
    <property type="entry name" value="PRK15446.1-5"/>
    <property type="match status" value="1"/>
</dbReference>
<feature type="domain" description="Amidohydrolase 3" evidence="1">
    <location>
        <begin position="199"/>
        <end position="377"/>
    </location>
</feature>
<comment type="caution">
    <text evidence="2">The sequence shown here is derived from an EMBL/GenBank/DDBJ whole genome shotgun (WGS) entry which is preliminary data.</text>
</comment>
<dbReference type="SUPFAM" id="SSF51556">
    <property type="entry name" value="Metallo-dependent hydrolases"/>
    <property type="match status" value="1"/>
</dbReference>
<dbReference type="PIRSF" id="PIRSF038971">
    <property type="entry name" value="PhnM"/>
    <property type="match status" value="1"/>
</dbReference>
<dbReference type="Pfam" id="PF07969">
    <property type="entry name" value="Amidohydro_3"/>
    <property type="match status" value="1"/>
</dbReference>
<dbReference type="InterPro" id="IPR013108">
    <property type="entry name" value="Amidohydro_3"/>
</dbReference>
<dbReference type="PANTHER" id="PTHR43135:SF3">
    <property type="entry name" value="ALPHA-D-RIBOSE 1-METHYLPHOSPHONATE 5-TRIPHOSPHATE DIPHOSPHATASE"/>
    <property type="match status" value="1"/>
</dbReference>
<dbReference type="SUPFAM" id="SSF51338">
    <property type="entry name" value="Composite domain of metallo-dependent hydrolases"/>
    <property type="match status" value="1"/>
</dbReference>
<sequence>MTEEVILGNARIVTTDAVIEGAVRVAEGRIVELCPGPTAAGQDLEGDYLVPGLVEIHTDNMEKHFEPRPGALWPSAMAAVLAHDSQVIGAGITTVLDAICVGDYRDSGKRRRILADSIESVSEARAGGLLRADHLFHLRCEISDPGVVEMFAPHADHPLLRLVSLMDHTPGQRQWRDLESFRRFHRDKSWNDQELAAVIADYQEKMARHSDVNRRQILDLCRGLDVPLASHDDTTEEHVAQAHDEGIAISEFPTTLAAAERARSYGMMNVMGAPNVVRGGSHSGNISALSLAEAGMLDILSSDYVPASLLHAAFLLNERAHMTLPDAIAVVASNPARAIGLTDRGEIAPGQRADLVRVRLHGDLPVVRQVWRAGERVA</sequence>
<dbReference type="NCBIfam" id="NF011990">
    <property type="entry name" value="PRK15446.2-6"/>
    <property type="match status" value="1"/>
</dbReference>
<dbReference type="RefSeq" id="WP_379961145.1">
    <property type="nucleotide sequence ID" value="NZ_JAUYVI010000009.1"/>
</dbReference>
<evidence type="ECO:0000259" key="1">
    <source>
        <dbReference type="Pfam" id="PF07969"/>
    </source>
</evidence>
<dbReference type="EMBL" id="JAUYVI010000009">
    <property type="protein sequence ID" value="MDQ7251104.1"/>
    <property type="molecule type" value="Genomic_DNA"/>
</dbReference>
<dbReference type="PANTHER" id="PTHR43135">
    <property type="entry name" value="ALPHA-D-RIBOSE 1-METHYLPHOSPHONATE 5-TRIPHOSPHATE DIPHOSPHATASE"/>
    <property type="match status" value="1"/>
</dbReference>
<evidence type="ECO:0000313" key="3">
    <source>
        <dbReference type="Proteomes" id="UP001230156"/>
    </source>
</evidence>
<dbReference type="InterPro" id="IPR012696">
    <property type="entry name" value="PhnM"/>
</dbReference>
<dbReference type="CDD" id="cd01306">
    <property type="entry name" value="PhnM"/>
    <property type="match status" value="1"/>
</dbReference>
<dbReference type="GO" id="GO:0016787">
    <property type="term" value="F:hydrolase activity"/>
    <property type="evidence" value="ECO:0007669"/>
    <property type="project" value="UniProtKB-KW"/>
</dbReference>
<dbReference type="EC" id="3.6.1.63" evidence="2"/>
<dbReference type="NCBIfam" id="NF011981">
    <property type="entry name" value="PRK15446.1-2"/>
    <property type="match status" value="1"/>
</dbReference>
<dbReference type="NCBIfam" id="NF011983">
    <property type="entry name" value="PRK15446.1-4"/>
    <property type="match status" value="1"/>
</dbReference>